<evidence type="ECO:0000313" key="16">
    <source>
        <dbReference type="RefSeq" id="XP_016986032.1"/>
    </source>
</evidence>
<dbReference type="GO" id="GO:0005743">
    <property type="term" value="C:mitochondrial inner membrane"/>
    <property type="evidence" value="ECO:0007669"/>
    <property type="project" value="UniProtKB-SubCell"/>
</dbReference>
<dbReference type="Pfam" id="PF02939">
    <property type="entry name" value="UcrQ"/>
    <property type="match status" value="1"/>
</dbReference>
<keyword evidence="15" id="KW-1185">Reference proteome</keyword>
<evidence type="ECO:0000256" key="8">
    <source>
        <dbReference type="ARBA" id="ARBA00022982"/>
    </source>
</evidence>
<dbReference type="InterPro" id="IPR004205">
    <property type="entry name" value="Cyt_bc1_su8"/>
</dbReference>
<evidence type="ECO:0000256" key="4">
    <source>
        <dbReference type="ARBA" id="ARBA00022448"/>
    </source>
</evidence>
<dbReference type="AlphaFoldDB" id="A0A6P4FF99"/>
<evidence type="ECO:0000256" key="13">
    <source>
        <dbReference type="RuleBase" id="RU368118"/>
    </source>
</evidence>
<dbReference type="RefSeq" id="XP_016986032.1">
    <property type="nucleotide sequence ID" value="XM_017130543.1"/>
</dbReference>
<accession>A0A6P4FF99</accession>
<reference evidence="15" key="1">
    <citation type="journal article" date="2021" name="Elife">
        <title>Highly contiguous assemblies of 101 drosophilid genomes.</title>
        <authorList>
            <person name="Kim B.Y."/>
            <person name="Wang J.R."/>
            <person name="Miller D.E."/>
            <person name="Barmina O."/>
            <person name="Delaney E."/>
            <person name="Thompson A."/>
            <person name="Comeault A.A."/>
            <person name="Peede D."/>
            <person name="D'Agostino E.R."/>
            <person name="Pelaez J."/>
            <person name="Aguilar J.M."/>
            <person name="Haji D."/>
            <person name="Matsunaga T."/>
            <person name="Armstrong E.E."/>
            <person name="Zych M."/>
            <person name="Ogawa Y."/>
            <person name="Stamenkovic-Radak M."/>
            <person name="Jelic M."/>
            <person name="Veselinovic M.S."/>
            <person name="Tanaskovic M."/>
            <person name="Eric P."/>
            <person name="Gao J.J."/>
            <person name="Katoh T.K."/>
            <person name="Toda M.J."/>
            <person name="Watabe H."/>
            <person name="Watada M."/>
            <person name="Davis J.S."/>
            <person name="Moyle L.C."/>
            <person name="Manoli G."/>
            <person name="Bertolini E."/>
            <person name="Kostal V."/>
            <person name="Hawley R.S."/>
            <person name="Takahashi A."/>
            <person name="Jones C.D."/>
            <person name="Price D.K."/>
            <person name="Whiteman N."/>
            <person name="Kopp A."/>
            <person name="Matute D.R."/>
            <person name="Petrov D.A."/>
        </authorList>
    </citation>
    <scope>NUCLEOTIDE SEQUENCE [LARGE SCALE GENOMIC DNA]</scope>
</reference>
<keyword evidence="9" id="KW-1133">Transmembrane helix</keyword>
<evidence type="ECO:0000256" key="1">
    <source>
        <dbReference type="ARBA" id="ARBA00004434"/>
    </source>
</evidence>
<reference evidence="14" key="3">
    <citation type="submission" date="2025-05" db="UniProtKB">
        <authorList>
            <consortium name="EnsemblMetazoa"/>
        </authorList>
    </citation>
    <scope>IDENTIFICATION</scope>
</reference>
<keyword evidence="5 13" id="KW-0679">Respiratory chain</keyword>
<dbReference type="SUPFAM" id="SSF81508">
    <property type="entry name" value="Ubiquinone-binding protein QP-C of cytochrome bc1 complex (Ubiquinol-cytochrome c reductase)"/>
    <property type="match status" value="1"/>
</dbReference>
<evidence type="ECO:0000313" key="14">
    <source>
        <dbReference type="EnsemblMetazoa" id="XP_016986032.1"/>
    </source>
</evidence>
<evidence type="ECO:0000256" key="2">
    <source>
        <dbReference type="ARBA" id="ARBA00007668"/>
    </source>
</evidence>
<evidence type="ECO:0000313" key="15">
    <source>
        <dbReference type="Proteomes" id="UP001652680"/>
    </source>
</evidence>
<evidence type="ECO:0000256" key="9">
    <source>
        <dbReference type="ARBA" id="ARBA00022989"/>
    </source>
</evidence>
<evidence type="ECO:0000313" key="17">
    <source>
        <dbReference type="RefSeq" id="XP_016986033.1"/>
    </source>
</evidence>
<dbReference type="OrthoDB" id="6683853at2759"/>
<name>A0A6P4FF99_DRORH</name>
<dbReference type="Gene3D" id="1.20.5.210">
    <property type="entry name" value="Cytochrome b-c1 complex subunit 8"/>
    <property type="match status" value="1"/>
</dbReference>
<organism evidence="17">
    <name type="scientific">Drosophila rhopaloa</name>
    <name type="common">Fruit fly</name>
    <dbReference type="NCBI Taxonomy" id="1041015"/>
    <lineage>
        <taxon>Eukaryota</taxon>
        <taxon>Metazoa</taxon>
        <taxon>Ecdysozoa</taxon>
        <taxon>Arthropoda</taxon>
        <taxon>Hexapoda</taxon>
        <taxon>Insecta</taxon>
        <taxon>Pterygota</taxon>
        <taxon>Neoptera</taxon>
        <taxon>Endopterygota</taxon>
        <taxon>Diptera</taxon>
        <taxon>Brachycera</taxon>
        <taxon>Muscomorpha</taxon>
        <taxon>Ephydroidea</taxon>
        <taxon>Drosophilidae</taxon>
        <taxon>Drosophila</taxon>
        <taxon>Sophophora</taxon>
    </lineage>
</organism>
<protein>
    <recommendedName>
        <fullName evidence="3 13">Cytochrome b-c1 complex subunit 8</fullName>
    </recommendedName>
    <alternativeName>
        <fullName evidence="13">Complex III subunit 8</fullName>
    </alternativeName>
</protein>
<comment type="subcellular location">
    <subcellularLocation>
        <location evidence="1 13">Mitochondrion inner membrane</location>
        <topology evidence="1 13">Single-pass membrane protein</topology>
    </subcellularLocation>
</comment>
<dbReference type="FunFam" id="1.20.5.210:FF:000001">
    <property type="entry name" value="Cytochrome b-c1 complex subunit 8"/>
    <property type="match status" value="1"/>
</dbReference>
<dbReference type="EnsemblMetazoa" id="XM_017130543.2">
    <property type="protein sequence ID" value="XP_016986032.1"/>
    <property type="gene ID" value="LOC108049390"/>
</dbReference>
<dbReference type="PANTHER" id="PTHR12119">
    <property type="entry name" value="UBIQUINOL-CYTOCHROME C REDUCTASE COMPLEX UBIQUINONE-BINDING PROTEIN QP-C"/>
    <property type="match status" value="1"/>
</dbReference>
<reference evidence="16 17" key="2">
    <citation type="submission" date="2025-04" db="UniProtKB">
        <authorList>
            <consortium name="RefSeq"/>
        </authorList>
    </citation>
    <scope>IDENTIFICATION</scope>
</reference>
<comment type="subunit">
    <text evidence="12 13">Component of the ubiquinol-cytochrome c oxidoreductase (cytochrome b-c1 complex, complex III, CIII), a multisubunit enzyme composed of 11 subunits. The complex is composed of 3 respiratory subunits cytochrome b, cytochrome c1 and Rieske protein UQCRFS1, 2 core protein subunits UQCRC1/QCR1 and UQCRC2/QCR2, and 6 low-molecular weight protein subunits UQCRH/QCR6, UQCRB/QCR7, UQCRQ/QCR8, UQCR10/QCR9, UQCR11/QCR10 and subunit 9, the cleavage product of Rieske protein UQCRFS1. The complex exists as an obligatory dimer and forms supercomplexes (SCs) in the inner mitochondrial membrane with NADH-ubiquinone oxidoreductase (complex I, CI) and cytochrome c oxidase (complex IV, CIV), resulting in different assemblies (supercomplex SCI(1)III(2)IV(1) and megacomplex MCI(2)III(2)IV(2)). Interacts with UQCC6.</text>
</comment>
<keyword evidence="4 13" id="KW-0813">Transport</keyword>
<dbReference type="RefSeq" id="XP_016986033.1">
    <property type="nucleotide sequence ID" value="XM_017130544.1"/>
</dbReference>
<sequence length="89" mass="10107">MRLSSILNGQHFGNLAKVHGIVTYKLSPFEQRAFAGAISKGLPNMVRRFRSNVFIVTPPFILGYLIYDLTERKHTALLRKNPADYANDE</sequence>
<keyword evidence="7 13" id="KW-0999">Mitochondrion inner membrane</keyword>
<dbReference type="OMA" id="GVPNMFR"/>
<dbReference type="InterPro" id="IPR036642">
    <property type="entry name" value="Cyt_bc1_su8_sf"/>
</dbReference>
<comment type="similarity">
    <text evidence="2 13">Belongs to the UQCRQ/QCR8 family.</text>
</comment>
<evidence type="ECO:0000313" key="18">
    <source>
        <dbReference type="RefSeq" id="XP_016986034.1"/>
    </source>
</evidence>
<evidence type="ECO:0000256" key="12">
    <source>
        <dbReference type="ARBA" id="ARBA00047105"/>
    </source>
</evidence>
<keyword evidence="8 13" id="KW-0249">Electron transport</keyword>
<dbReference type="Proteomes" id="UP001652680">
    <property type="component" value="Unassembled WGS sequence"/>
</dbReference>
<dbReference type="PANTHER" id="PTHR12119:SF2">
    <property type="entry name" value="CYTOCHROME B-C1 COMPLEX SUBUNIT 8"/>
    <property type="match status" value="1"/>
</dbReference>
<evidence type="ECO:0000256" key="11">
    <source>
        <dbReference type="ARBA" id="ARBA00023136"/>
    </source>
</evidence>
<keyword evidence="6" id="KW-0812">Transmembrane</keyword>
<dbReference type="GO" id="GO:0006122">
    <property type="term" value="P:mitochondrial electron transport, ubiquinol to cytochrome c"/>
    <property type="evidence" value="ECO:0007669"/>
    <property type="project" value="UniProtKB-UniRule"/>
</dbReference>
<evidence type="ECO:0000256" key="10">
    <source>
        <dbReference type="ARBA" id="ARBA00023128"/>
    </source>
</evidence>
<proteinExistence type="inferred from homology"/>
<evidence type="ECO:0000256" key="3">
    <source>
        <dbReference type="ARBA" id="ARBA00016324"/>
    </source>
</evidence>
<dbReference type="RefSeq" id="XP_016986034.1">
    <property type="nucleotide sequence ID" value="XM_017130545.1"/>
</dbReference>
<keyword evidence="10 13" id="KW-0496">Mitochondrion</keyword>
<comment type="function">
    <text evidence="13">Component of the ubiquinol-cytochrome c oxidoreductase, a multisubunit transmembrane complex that is part of the mitochondrial electron transport chain which drives oxidative phosphorylation. The complex plays an important role in the uptake of multiple carbon sources present in different host niches.</text>
</comment>
<dbReference type="EnsemblMetazoa" id="XM_044456730.1">
    <property type="protein sequence ID" value="XP_044312665.1"/>
    <property type="gene ID" value="LOC108049390"/>
</dbReference>
<evidence type="ECO:0000256" key="6">
    <source>
        <dbReference type="ARBA" id="ARBA00022692"/>
    </source>
</evidence>
<dbReference type="GO" id="GO:0045275">
    <property type="term" value="C:respiratory chain complex III"/>
    <property type="evidence" value="ECO:0007669"/>
    <property type="project" value="UniProtKB-UniRule"/>
</dbReference>
<keyword evidence="11" id="KW-0472">Membrane</keyword>
<evidence type="ECO:0000256" key="5">
    <source>
        <dbReference type="ARBA" id="ARBA00022660"/>
    </source>
</evidence>
<gene>
    <name evidence="17 18" type="primary">LOC108049391</name>
    <name evidence="14" type="synonym">108049390</name>
    <name evidence="16" type="synonym">LOC108049390</name>
</gene>
<evidence type="ECO:0000256" key="7">
    <source>
        <dbReference type="ARBA" id="ARBA00022792"/>
    </source>
</evidence>